<dbReference type="InterPro" id="IPR036322">
    <property type="entry name" value="WD40_repeat_dom_sf"/>
</dbReference>
<dbReference type="InterPro" id="IPR015943">
    <property type="entry name" value="WD40/YVTN_repeat-like_dom_sf"/>
</dbReference>
<evidence type="ECO:0000256" key="2">
    <source>
        <dbReference type="PROSITE-ProRule" id="PRU00221"/>
    </source>
</evidence>
<feature type="repeat" description="WD" evidence="2">
    <location>
        <begin position="32"/>
        <end position="73"/>
    </location>
</feature>
<feature type="non-terminal residue" evidence="4">
    <location>
        <position position="836"/>
    </location>
</feature>
<dbReference type="SUPFAM" id="SSF50978">
    <property type="entry name" value="WD40 repeat-like"/>
    <property type="match status" value="1"/>
</dbReference>
<feature type="domain" description="Vacuolar protein sorting-associated protein 8 central" evidence="3">
    <location>
        <begin position="463"/>
        <end position="672"/>
    </location>
</feature>
<dbReference type="InterPro" id="IPR025941">
    <property type="entry name" value="Vps8_central_dom"/>
</dbReference>
<dbReference type="PANTHER" id="PTHR12616:SF8">
    <property type="entry name" value="VACUOLAR PROTEIN SORTING-ASSOCIATED PROTEIN 8 HOMOLOG"/>
    <property type="match status" value="1"/>
</dbReference>
<evidence type="ECO:0000313" key="4">
    <source>
        <dbReference type="EMBL" id="CAD7638242.1"/>
    </source>
</evidence>
<dbReference type="PANTHER" id="PTHR12616">
    <property type="entry name" value="VACUOLAR PROTEIN SORTING VPS41"/>
    <property type="match status" value="1"/>
</dbReference>
<keyword evidence="5" id="KW-1185">Reference proteome</keyword>
<dbReference type="EMBL" id="OC915027">
    <property type="protein sequence ID" value="CAD7638242.1"/>
    <property type="molecule type" value="Genomic_DNA"/>
</dbReference>
<comment type="similarity">
    <text evidence="1">Belongs to the VPS8 family.</text>
</comment>
<dbReference type="Proteomes" id="UP000728032">
    <property type="component" value="Unassembled WGS sequence"/>
</dbReference>
<evidence type="ECO:0000259" key="3">
    <source>
        <dbReference type="Pfam" id="PF12816"/>
    </source>
</evidence>
<dbReference type="PROSITE" id="PS50082">
    <property type="entry name" value="WD_REPEATS_2"/>
    <property type="match status" value="1"/>
</dbReference>
<gene>
    <name evidence="4" type="ORF">ONB1V03_LOCUS1295</name>
</gene>
<reference evidence="4" key="1">
    <citation type="submission" date="2020-11" db="EMBL/GenBank/DDBJ databases">
        <authorList>
            <person name="Tran Van P."/>
        </authorList>
    </citation>
    <scope>NUCLEOTIDE SEQUENCE</scope>
</reference>
<dbReference type="InterPro" id="IPR045111">
    <property type="entry name" value="Vps41/Vps8"/>
</dbReference>
<dbReference type="GO" id="GO:0005770">
    <property type="term" value="C:late endosome"/>
    <property type="evidence" value="ECO:0007669"/>
    <property type="project" value="TreeGrafter"/>
</dbReference>
<dbReference type="AlphaFoldDB" id="A0A7R9QBP5"/>
<evidence type="ECO:0000256" key="1">
    <source>
        <dbReference type="ARBA" id="ARBA00009422"/>
    </source>
</evidence>
<dbReference type="GO" id="GO:0006623">
    <property type="term" value="P:protein targeting to vacuole"/>
    <property type="evidence" value="ECO:0007669"/>
    <property type="project" value="InterPro"/>
</dbReference>
<name>A0A7R9QBP5_9ACAR</name>
<dbReference type="Pfam" id="PF12816">
    <property type="entry name" value="TPR_Vps8"/>
    <property type="match status" value="1"/>
</dbReference>
<dbReference type="InterPro" id="IPR001680">
    <property type="entry name" value="WD40_rpt"/>
</dbReference>
<proteinExistence type="inferred from homology"/>
<dbReference type="GO" id="GO:0030897">
    <property type="term" value="C:HOPS complex"/>
    <property type="evidence" value="ECO:0007669"/>
    <property type="project" value="TreeGrafter"/>
</dbReference>
<dbReference type="EMBL" id="CAJPVJ010000202">
    <property type="protein sequence ID" value="CAG2161691.1"/>
    <property type="molecule type" value="Genomic_DNA"/>
</dbReference>
<evidence type="ECO:0000313" key="5">
    <source>
        <dbReference type="Proteomes" id="UP000728032"/>
    </source>
</evidence>
<sequence>MEVSTAYVAVGTSHGFVLVFDLRQVMKSCLRTNDYLGSVSALTIKRDNSRLLCGYSRGGVTLWNLQSGELIKTFTELHSPNTTVLHLKFMSDNNFGALSDSSGSVYMLDFRGNHIDSQCIFSGSRGEVLVIEPLIIPEHSKGGDIQNFSHICLLSMATVTKVIALTLRPAINVHFTQLLKAKGTTLPLICWQFVMVQMTADARVIDPVLSFARQNTIYFFQASYKSATRLAFTPLMQISVGYVMQSIVWLNSRTIVTIDDTEKMHVLDVKSEEELEVIQIDTIEMVYGSAHFKSLENGQNVSLAMSAAAERACYHSTCVSNATLSNNNSSNLLILGVSSVHLFAIRSWAERIDLLVDENKYTEALALCLSFYKNTAKAVIGLSGKKTEKREMIAQKLIEVLDKYVNQTLTALCPEKGRIEVLVEHYRHLIPTSIHYCLAVENNYQMLNQLFDKFSDDSIAKTIFLDALESYVLNGELRSLSPIIAKELTLHYEQKKWFHTFESIVTHLEITSLDIHHVMTVCRKHCLFDAIIYIYNQAFDDYMTPFEELIRKLEVFIGNGQQLSDKDIELGNKLMVYMSCLLRGLSFPNNQTIGTEKKTILVRDILSRISKPSDPNSEKKTILVRDILSRISKPSDPNSGYNNPFEDKDYPNLRTLLHFNTKQFLEILLNAFEGFDTENNYPNLRTLLHFNTKQFLEILLNAFEGFDTENSFLTDQKQKIVDILIQIMIEKMGFDEKEISCLFIFIAKLLSDKRNTVGIKKSLLDEIIEKLFISEDRKCSEEREHVLLELLQSKVGHTLDELEILRMAQNEQRLSKFENTFALQYKTILRNSFKCF</sequence>
<dbReference type="GO" id="GO:0034058">
    <property type="term" value="P:endosomal vesicle fusion"/>
    <property type="evidence" value="ECO:0007669"/>
    <property type="project" value="TreeGrafter"/>
</dbReference>
<dbReference type="Pfam" id="PF23410">
    <property type="entry name" value="Beta-prop_VPS8"/>
    <property type="match status" value="1"/>
</dbReference>
<dbReference type="Gene3D" id="2.130.10.10">
    <property type="entry name" value="YVTN repeat-like/Quinoprotein amine dehydrogenase"/>
    <property type="match status" value="1"/>
</dbReference>
<dbReference type="OrthoDB" id="289913at2759"/>
<organism evidence="4">
    <name type="scientific">Oppiella nova</name>
    <dbReference type="NCBI Taxonomy" id="334625"/>
    <lineage>
        <taxon>Eukaryota</taxon>
        <taxon>Metazoa</taxon>
        <taxon>Ecdysozoa</taxon>
        <taxon>Arthropoda</taxon>
        <taxon>Chelicerata</taxon>
        <taxon>Arachnida</taxon>
        <taxon>Acari</taxon>
        <taxon>Acariformes</taxon>
        <taxon>Sarcoptiformes</taxon>
        <taxon>Oribatida</taxon>
        <taxon>Brachypylina</taxon>
        <taxon>Oppioidea</taxon>
        <taxon>Oppiidae</taxon>
        <taxon>Oppiella</taxon>
    </lineage>
</organism>
<protein>
    <recommendedName>
        <fullName evidence="3">Vacuolar protein sorting-associated protein 8 central domain-containing protein</fullName>
    </recommendedName>
</protein>
<accession>A0A7R9QBP5</accession>
<keyword evidence="2" id="KW-0853">WD repeat</keyword>